<feature type="compositionally biased region" description="Basic and acidic residues" evidence="1">
    <location>
        <begin position="1329"/>
        <end position="1378"/>
    </location>
</feature>
<feature type="compositionally biased region" description="Polar residues" evidence="1">
    <location>
        <begin position="617"/>
        <end position="634"/>
    </location>
</feature>
<feature type="compositionally biased region" description="Polar residues" evidence="1">
    <location>
        <begin position="957"/>
        <end position="966"/>
    </location>
</feature>
<feature type="compositionally biased region" description="Low complexity" evidence="1">
    <location>
        <begin position="1550"/>
        <end position="1566"/>
    </location>
</feature>
<feature type="compositionally biased region" description="Basic and acidic residues" evidence="1">
    <location>
        <begin position="546"/>
        <end position="616"/>
    </location>
</feature>
<feature type="compositionally biased region" description="Basic and acidic residues" evidence="1">
    <location>
        <begin position="929"/>
        <end position="942"/>
    </location>
</feature>
<protein>
    <submittedName>
        <fullName evidence="3">General transcriptional corepressor trfA-like</fullName>
    </submittedName>
</protein>
<sequence>MTNPLSDSSDKHKRDKQVSSNKKTEPNQSSNKKHINKYKEEHPGCLCSCDGVDVKSELPTREEDSSVQEPKPGSVSTAFIQPQHPGCLCSCDGVDVKSELSTREEDSSVVQEPKPGSVSTAFIQPRYRYYVERFNNQPIRWNHNRRPRNSVSSCSDTTNSYLSDTSDVDSDYISSDNLSDIFVTENCDNLNLKIELLNNSRSNSSQVLPEDSHSQTELGSEDLIVNRNVVLNQSGRFKQEISPLPSGDSGTSNPDITRDNSATKECYATDFSTGGHFHKPNLQMDQFAKSSLPDRNVNGNQEAEAFTGIKVSCNNICREYDAAPGERKSLKKKKKNSSGEFIGRITINVTKFAKSSIRTRVDIVRKGYGGHQRSSGKTKCIGERKNDKCDASEDGTSSSGPSKGSSRTSKQSTRNIKRKKSSSRVATNYKRRYCKYEYRRKAKPVGYVKERSCDSNKEERGLDVPNEENRKTLDDLESRGSTKEKRSKKSTISNGVVEKTNVGNDHQQNKKVEAENIEPLRSIGHESKRDPIQKKLDARQNQNNISKDEKVAREKVEHKQRNGEREDENLFHSDERKCKSSGDKGRTRCRDEKDKSRDDKHRGRNEDKNTENEKSISRTLNESTSSRMTNPFSDSSDKYKRDKQVSSNKKTEPNQSSNKKHINKYKEGENHSPKYKDTNLKSEPYHKSSHTTSHKLGPLPNNDMKKIVDKHKNNLDNVKHHKRKTTEDSHTKTVQQKSSSIISSKSKNSQFNPKQSEMKNNSQTVTANVVLHDNSKIKNTHSSNIRKDSSDMKSHKTKVSYTQGIENGHANKCLKVQHSSNNSDSKNQHHGKHMAKKDKDPKDVKNTSADTKKGDLKENVQNKKDNSQDSVKSSERLKEECKKIVEKYLKKKKEISSDESKDKANITCETPVGDKESKEVTPNIAVAKESNKKKVMNLDEYKKRKRQSVPNKLANENVDQTKTSLQRMDESQGVEQKTESSSPKTDKPSNVEKKMKLSPQQMNVSLSVEKKSSIDSIEDSKFHQGKPNTVEQKVATLKELDVKEKRKENNVVDQKEEMKSHCISTQDVKPGKDYETARKTKDSIKCETDVQVKPGKDYETARKTKDSIKCETDVQKDQLKNIVELNTHNSGHRNPTKAEIKEKGHSLKSDFKGSLLSFKPLYIINHVKVEKSERNQETREQTYISDLHPVSIKLENVKALERNVKEDDIGKDAKEDTKIFANAEKTQLPTKLEKSALNFDGNCIPIEEVSKGPKVQEPKLEKAEETIPTCESNESKHEASGIISLENTKANNNLISTHKESKINGNPDETLAEEMIKDKNPVCNDEEGDSKVGKYLKEGNTKEDSKVGKHLEEHTNQDSKMEKHLEQPTKEEPEKVEINDTQDSDDTEEGEIVDGDSSSEEATEHIAPSNSVHKRLNNHHNAHSNGNPRSDCKSHTGKVTGDRSRKACPENGRRRSRERRSRSSRSRSESSSSSSSNSSSSSSSSSGSSSSSSRSSSASSSSSSSSGGSSSSSSSSSQYSSYRGHSRPSSSLSTRRPQSALSSKHPSIAKRPSSLKRSSSRVLISQ</sequence>
<reference evidence="3" key="1">
    <citation type="submission" date="2025-08" db="UniProtKB">
        <authorList>
            <consortium name="RefSeq"/>
        </authorList>
    </citation>
    <scope>IDENTIFICATION</scope>
</reference>
<feature type="compositionally biased region" description="Basic residues" evidence="1">
    <location>
        <begin position="1454"/>
        <end position="1465"/>
    </location>
</feature>
<name>A0A3Q0J2H6_DIACI</name>
<feature type="region of interest" description="Disordered" evidence="1">
    <location>
        <begin position="1047"/>
        <end position="1069"/>
    </location>
</feature>
<feature type="region of interest" description="Disordered" evidence="1">
    <location>
        <begin position="1"/>
        <end position="36"/>
    </location>
</feature>
<keyword evidence="2" id="KW-1185">Reference proteome</keyword>
<feature type="compositionally biased region" description="Basic and acidic residues" evidence="1">
    <location>
        <begin position="380"/>
        <end position="391"/>
    </location>
</feature>
<feature type="region of interest" description="Disordered" evidence="1">
    <location>
        <begin position="445"/>
        <end position="799"/>
    </location>
</feature>
<feature type="region of interest" description="Disordered" evidence="1">
    <location>
        <begin position="145"/>
        <end position="169"/>
    </location>
</feature>
<feature type="compositionally biased region" description="Low complexity" evidence="1">
    <location>
        <begin position="395"/>
        <end position="410"/>
    </location>
</feature>
<feature type="compositionally biased region" description="Basic and acidic residues" evidence="1">
    <location>
        <begin position="1430"/>
        <end position="1453"/>
    </location>
</feature>
<feature type="compositionally biased region" description="Basic and acidic residues" evidence="1">
    <location>
        <begin position="635"/>
        <end position="652"/>
    </location>
</feature>
<feature type="compositionally biased region" description="Low complexity" evidence="1">
    <location>
        <begin position="735"/>
        <end position="750"/>
    </location>
</feature>
<dbReference type="PaxDb" id="121845-A0A3Q0J2H6"/>
<dbReference type="RefSeq" id="XP_026680925.1">
    <property type="nucleotide sequence ID" value="XM_026825124.1"/>
</dbReference>
<feature type="region of interest" description="Disordered" evidence="1">
    <location>
        <begin position="817"/>
        <end position="1029"/>
    </location>
</feature>
<feature type="region of interest" description="Disordered" evidence="1">
    <location>
        <begin position="1317"/>
        <end position="1566"/>
    </location>
</feature>
<organism evidence="2 3">
    <name type="scientific">Diaphorina citri</name>
    <name type="common">Asian citrus psyllid</name>
    <dbReference type="NCBI Taxonomy" id="121845"/>
    <lineage>
        <taxon>Eukaryota</taxon>
        <taxon>Metazoa</taxon>
        <taxon>Ecdysozoa</taxon>
        <taxon>Arthropoda</taxon>
        <taxon>Hexapoda</taxon>
        <taxon>Insecta</taxon>
        <taxon>Pterygota</taxon>
        <taxon>Neoptera</taxon>
        <taxon>Paraneoptera</taxon>
        <taxon>Hemiptera</taxon>
        <taxon>Sternorrhyncha</taxon>
        <taxon>Psylloidea</taxon>
        <taxon>Psyllidae</taxon>
        <taxon>Diaphorininae</taxon>
        <taxon>Diaphorina</taxon>
    </lineage>
</organism>
<proteinExistence type="predicted"/>
<feature type="region of interest" description="Disordered" evidence="1">
    <location>
        <begin position="57"/>
        <end position="77"/>
    </location>
</feature>
<gene>
    <name evidence="3" type="primary">LOC103511334</name>
</gene>
<evidence type="ECO:0000313" key="2">
    <source>
        <dbReference type="Proteomes" id="UP000079169"/>
    </source>
</evidence>
<feature type="region of interest" description="Disordered" evidence="1">
    <location>
        <begin position="1255"/>
        <end position="1277"/>
    </location>
</feature>
<feature type="compositionally biased region" description="Basic and acidic residues" evidence="1">
    <location>
        <begin position="1255"/>
        <end position="1265"/>
    </location>
</feature>
<feature type="compositionally biased region" description="Low complexity" evidence="1">
    <location>
        <begin position="1469"/>
        <end position="1539"/>
    </location>
</feature>
<feature type="compositionally biased region" description="Basic and acidic residues" evidence="1">
    <location>
        <begin position="448"/>
        <end position="484"/>
    </location>
</feature>
<feature type="compositionally biased region" description="Polar residues" evidence="1">
    <location>
        <begin position="973"/>
        <end position="983"/>
    </location>
</feature>
<feature type="compositionally biased region" description="Basic and acidic residues" evidence="1">
    <location>
        <begin position="1008"/>
        <end position="1022"/>
    </location>
</feature>
<feature type="compositionally biased region" description="Basic residues" evidence="1">
    <location>
        <begin position="1412"/>
        <end position="1422"/>
    </location>
</feature>
<dbReference type="KEGG" id="dci:103511334"/>
<feature type="compositionally biased region" description="Polar residues" evidence="1">
    <location>
        <begin position="751"/>
        <end position="767"/>
    </location>
</feature>
<evidence type="ECO:0000313" key="3">
    <source>
        <dbReference type="RefSeq" id="XP_026680925.1"/>
    </source>
</evidence>
<feature type="compositionally biased region" description="Acidic residues" evidence="1">
    <location>
        <begin position="1380"/>
        <end position="1401"/>
    </location>
</feature>
<dbReference type="STRING" id="121845.A0A3Q0J2H6"/>
<feature type="region of interest" description="Disordered" evidence="1">
    <location>
        <begin position="201"/>
        <end position="220"/>
    </location>
</feature>
<feature type="region of interest" description="Disordered" evidence="1">
    <location>
        <begin position="236"/>
        <end position="255"/>
    </location>
</feature>
<accession>A0A3Q0J2H6</accession>
<feature type="compositionally biased region" description="Basic and acidic residues" evidence="1">
    <location>
        <begin position="703"/>
        <end position="718"/>
    </location>
</feature>
<feature type="compositionally biased region" description="Polar residues" evidence="1">
    <location>
        <begin position="149"/>
        <end position="165"/>
    </location>
</feature>
<dbReference type="Proteomes" id="UP000079169">
    <property type="component" value="Unplaced"/>
</dbReference>
<feature type="compositionally biased region" description="Basic and acidic residues" evidence="1">
    <location>
        <begin position="837"/>
        <end position="904"/>
    </location>
</feature>
<feature type="compositionally biased region" description="Basic and acidic residues" evidence="1">
    <location>
        <begin position="785"/>
        <end position="794"/>
    </location>
</feature>
<feature type="compositionally biased region" description="Polar residues" evidence="1">
    <location>
        <begin position="18"/>
        <end position="30"/>
    </location>
</feature>
<feature type="compositionally biased region" description="Basic and acidic residues" evidence="1">
    <location>
        <begin position="984"/>
        <end position="995"/>
    </location>
</feature>
<evidence type="ECO:0000256" key="1">
    <source>
        <dbReference type="SAM" id="MobiDB-lite"/>
    </source>
</evidence>
<feature type="compositionally biased region" description="Basic and acidic residues" evidence="1">
    <location>
        <begin position="1047"/>
        <end position="1060"/>
    </location>
</feature>
<feature type="compositionally biased region" description="Basic and acidic residues" evidence="1">
    <location>
        <begin position="664"/>
        <end position="686"/>
    </location>
</feature>
<feature type="compositionally biased region" description="Basic and acidic residues" evidence="1">
    <location>
        <begin position="523"/>
        <end position="538"/>
    </location>
</feature>
<feature type="region of interest" description="Disordered" evidence="1">
    <location>
        <begin position="368"/>
        <end position="428"/>
    </location>
</feature>
<dbReference type="GeneID" id="103511334"/>